<organism evidence="1 2">
    <name type="scientific">Candidatus Gottesmanbacteria bacterium GW2011_GWB1_49_7</name>
    <dbReference type="NCBI Taxonomy" id="1618448"/>
    <lineage>
        <taxon>Bacteria</taxon>
        <taxon>Candidatus Gottesmaniibacteriota</taxon>
    </lineage>
</organism>
<reference evidence="1 2" key="1">
    <citation type="journal article" date="2015" name="Nature">
        <title>rRNA introns, odd ribosomes, and small enigmatic genomes across a large radiation of phyla.</title>
        <authorList>
            <person name="Brown C.T."/>
            <person name="Hug L.A."/>
            <person name="Thomas B.C."/>
            <person name="Sharon I."/>
            <person name="Castelle C.J."/>
            <person name="Singh A."/>
            <person name="Wilkins M.J."/>
            <person name="Williams K.H."/>
            <person name="Banfield J.F."/>
        </authorList>
    </citation>
    <scope>NUCLEOTIDE SEQUENCE [LARGE SCALE GENOMIC DNA]</scope>
</reference>
<evidence type="ECO:0000313" key="2">
    <source>
        <dbReference type="Proteomes" id="UP000034588"/>
    </source>
</evidence>
<dbReference type="Proteomes" id="UP000034588">
    <property type="component" value="Unassembled WGS sequence"/>
</dbReference>
<dbReference type="AlphaFoldDB" id="A0A0G1YD13"/>
<accession>A0A0G1YD13</accession>
<gene>
    <name evidence="1" type="ORF">UY48_C0008G0027</name>
</gene>
<sequence>MNRRRFLQALGLAPLASVLSVPGETSQILERPTQLRHTYFYEQDLFLRGPINMDYNTGYTDIQYCRIDGVPYEPELHASWPHLLQPGDNQLIIVSGCNITLAIPKGGSFIVCLNPSTRGWIRNNHFHSLVQNSNAAMTLGRPNRRAEKPLL</sequence>
<dbReference type="EMBL" id="LCQD01000008">
    <property type="protein sequence ID" value="KKW12852.1"/>
    <property type="molecule type" value="Genomic_DNA"/>
</dbReference>
<proteinExistence type="predicted"/>
<protein>
    <submittedName>
        <fullName evidence="1">Uncharacterized protein</fullName>
    </submittedName>
</protein>
<evidence type="ECO:0000313" key="1">
    <source>
        <dbReference type="EMBL" id="KKW12852.1"/>
    </source>
</evidence>
<name>A0A0G1YD13_9BACT</name>
<comment type="caution">
    <text evidence="1">The sequence shown here is derived from an EMBL/GenBank/DDBJ whole genome shotgun (WGS) entry which is preliminary data.</text>
</comment>